<dbReference type="InterPro" id="IPR001647">
    <property type="entry name" value="HTH_TetR"/>
</dbReference>
<dbReference type="Pfam" id="PF13305">
    <property type="entry name" value="TetR_C_33"/>
    <property type="match status" value="1"/>
</dbReference>
<dbReference type="Gene3D" id="1.10.10.60">
    <property type="entry name" value="Homeodomain-like"/>
    <property type="match status" value="1"/>
</dbReference>
<name>A0A838XRR8_9ACTN</name>
<dbReference type="PANTHER" id="PTHR30055:SF209">
    <property type="entry name" value="POSSIBLE TRANSCRIPTIONAL REGULATORY PROTEIN (PROBABLY TETR-FAMILY)"/>
    <property type="match status" value="1"/>
</dbReference>
<organism evidence="6 7">
    <name type="scientific">Aeromicrobium phoceense</name>
    <dbReference type="NCBI Taxonomy" id="2754045"/>
    <lineage>
        <taxon>Bacteria</taxon>
        <taxon>Bacillati</taxon>
        <taxon>Actinomycetota</taxon>
        <taxon>Actinomycetes</taxon>
        <taxon>Propionibacteriales</taxon>
        <taxon>Nocardioidaceae</taxon>
        <taxon>Aeromicrobium</taxon>
    </lineage>
</organism>
<feature type="DNA-binding region" description="H-T-H motif" evidence="4">
    <location>
        <begin position="32"/>
        <end position="51"/>
    </location>
</feature>
<dbReference type="GO" id="GO:0000976">
    <property type="term" value="F:transcription cis-regulatory region binding"/>
    <property type="evidence" value="ECO:0007669"/>
    <property type="project" value="TreeGrafter"/>
</dbReference>
<dbReference type="Proteomes" id="UP000550354">
    <property type="component" value="Unassembled WGS sequence"/>
</dbReference>
<evidence type="ECO:0000313" key="7">
    <source>
        <dbReference type="Proteomes" id="UP000550354"/>
    </source>
</evidence>
<dbReference type="RefSeq" id="WP_181756417.1">
    <property type="nucleotide sequence ID" value="NZ_JACEOG010000002.1"/>
</dbReference>
<reference evidence="6 7" key="1">
    <citation type="submission" date="2020-07" db="EMBL/GenBank/DDBJ databases">
        <title>Draft genome and description of Aeromicrobium phoceense strain Marseille-Q0843 isolated from healthy skin swab.</title>
        <authorList>
            <person name="Boxberger M."/>
            <person name="La Scola B."/>
        </authorList>
    </citation>
    <scope>NUCLEOTIDE SEQUENCE [LARGE SCALE GENOMIC DNA]</scope>
    <source>
        <strain evidence="6 7">Marseille-Q0843</strain>
    </source>
</reference>
<dbReference type="InterPro" id="IPR025996">
    <property type="entry name" value="MT1864/Rv1816-like_C"/>
</dbReference>
<evidence type="ECO:0000256" key="3">
    <source>
        <dbReference type="ARBA" id="ARBA00023163"/>
    </source>
</evidence>
<dbReference type="InterPro" id="IPR036271">
    <property type="entry name" value="Tet_transcr_reg_TetR-rel_C_sf"/>
</dbReference>
<keyword evidence="3" id="KW-0804">Transcription</keyword>
<gene>
    <name evidence="6" type="ORF">H1W00_13825</name>
</gene>
<evidence type="ECO:0000313" key="6">
    <source>
        <dbReference type="EMBL" id="MBA4609560.1"/>
    </source>
</evidence>
<sequence>MALPRTRTDALATEIRDAALEIVRSEGPGALTTRHVATVAGTNIAALNQLFGGREGLVNAVALKGFELLATSLPQASGDVCRGLMEYAEATRRFSRAEPALTELMFMRPLAGPIPPGHGALKCRQVVIDMLGSADETDALAFAALLAGLTVQERHGLLGRTEEQRDRVWRAAVEVFASGVLPRE</sequence>
<dbReference type="Gene3D" id="1.10.357.10">
    <property type="entry name" value="Tetracycline Repressor, domain 2"/>
    <property type="match status" value="1"/>
</dbReference>
<dbReference type="Pfam" id="PF00440">
    <property type="entry name" value="TetR_N"/>
    <property type="match status" value="1"/>
</dbReference>
<keyword evidence="2 4" id="KW-0238">DNA-binding</keyword>
<evidence type="ECO:0000256" key="1">
    <source>
        <dbReference type="ARBA" id="ARBA00023015"/>
    </source>
</evidence>
<accession>A0A838XRR8</accession>
<dbReference type="PANTHER" id="PTHR30055">
    <property type="entry name" value="HTH-TYPE TRANSCRIPTIONAL REGULATOR RUTR"/>
    <property type="match status" value="1"/>
</dbReference>
<dbReference type="AlphaFoldDB" id="A0A838XRR8"/>
<evidence type="ECO:0000256" key="4">
    <source>
        <dbReference type="PROSITE-ProRule" id="PRU00335"/>
    </source>
</evidence>
<protein>
    <submittedName>
        <fullName evidence="6">TetR family transcriptional regulator</fullName>
    </submittedName>
</protein>
<dbReference type="GO" id="GO:0003700">
    <property type="term" value="F:DNA-binding transcription factor activity"/>
    <property type="evidence" value="ECO:0007669"/>
    <property type="project" value="TreeGrafter"/>
</dbReference>
<evidence type="ECO:0000259" key="5">
    <source>
        <dbReference type="PROSITE" id="PS50977"/>
    </source>
</evidence>
<evidence type="ECO:0000256" key="2">
    <source>
        <dbReference type="ARBA" id="ARBA00023125"/>
    </source>
</evidence>
<comment type="caution">
    <text evidence="6">The sequence shown here is derived from an EMBL/GenBank/DDBJ whole genome shotgun (WGS) entry which is preliminary data.</text>
</comment>
<keyword evidence="7" id="KW-1185">Reference proteome</keyword>
<proteinExistence type="predicted"/>
<dbReference type="PROSITE" id="PS50977">
    <property type="entry name" value="HTH_TETR_2"/>
    <property type="match status" value="1"/>
</dbReference>
<dbReference type="InterPro" id="IPR009057">
    <property type="entry name" value="Homeodomain-like_sf"/>
</dbReference>
<dbReference type="EMBL" id="JACEOG010000002">
    <property type="protein sequence ID" value="MBA4609560.1"/>
    <property type="molecule type" value="Genomic_DNA"/>
</dbReference>
<dbReference type="InterPro" id="IPR050109">
    <property type="entry name" value="HTH-type_TetR-like_transc_reg"/>
</dbReference>
<dbReference type="SUPFAM" id="SSF48498">
    <property type="entry name" value="Tetracyclin repressor-like, C-terminal domain"/>
    <property type="match status" value="1"/>
</dbReference>
<dbReference type="SUPFAM" id="SSF46689">
    <property type="entry name" value="Homeodomain-like"/>
    <property type="match status" value="1"/>
</dbReference>
<keyword evidence="1" id="KW-0805">Transcription regulation</keyword>
<feature type="domain" description="HTH tetR-type" evidence="5">
    <location>
        <begin position="9"/>
        <end position="69"/>
    </location>
</feature>